<dbReference type="STRING" id="1193182.BN11_1650008"/>
<reference evidence="2 3" key="1">
    <citation type="journal article" date="2013" name="ISME J.">
        <title>A metabolic model for members of the genus Tetrasphaera involved in enhanced biological phosphorus removal.</title>
        <authorList>
            <person name="Kristiansen R."/>
            <person name="Nguyen H.T.T."/>
            <person name="Saunders A.M."/>
            <person name="Nielsen J.L."/>
            <person name="Wimmer R."/>
            <person name="Le V.Q."/>
            <person name="McIlroy S.J."/>
            <person name="Petrovski S."/>
            <person name="Seviour R.J."/>
            <person name="Calteau A."/>
            <person name="Nielsen K.L."/>
            <person name="Nielsen P.H."/>
        </authorList>
    </citation>
    <scope>NUCLEOTIDE SEQUENCE [LARGE SCALE GENOMIC DNA]</scope>
    <source>
        <strain evidence="2 3">Ben110</strain>
    </source>
</reference>
<name>W6K287_9MICO</name>
<keyword evidence="1" id="KW-0472">Membrane</keyword>
<evidence type="ECO:0000313" key="2">
    <source>
        <dbReference type="EMBL" id="CCH72424.1"/>
    </source>
</evidence>
<comment type="caution">
    <text evidence="2">The sequence shown here is derived from an EMBL/GenBank/DDBJ whole genome shotgun (WGS) entry which is preliminary data.</text>
</comment>
<feature type="transmembrane region" description="Helical" evidence="1">
    <location>
        <begin position="169"/>
        <end position="191"/>
    </location>
</feature>
<keyword evidence="1" id="KW-0812">Transmembrane</keyword>
<sequence>MAILKRLVGILLALAGLVPLAVGSWFAVKLGPSGEATFTVPDPGTTPVVFGPEVLNRTDLPVRIDVTTKPGGTARAIVGTSADIAAVLGDAERRTVTGVHVREWTALTTRSGSGATPDLNVRDVFRINEDLPERGSITMTQDTAPETLVIAPTGPGFAALSATWARDTWFYQALVLAAAGALLTTVGWLLARPGPKRRVVHVPAGTPVEATRAGVTR</sequence>
<protein>
    <submittedName>
        <fullName evidence="2">Uncharacterized protein</fullName>
    </submittedName>
</protein>
<keyword evidence="3" id="KW-1185">Reference proteome</keyword>
<accession>W6K287</accession>
<dbReference type="EMBL" id="CAJA01000074">
    <property type="protein sequence ID" value="CCH72424.1"/>
    <property type="molecule type" value="Genomic_DNA"/>
</dbReference>
<dbReference type="RefSeq" id="WP_048697762.1">
    <property type="nucleotide sequence ID" value="NZ_HG764815.1"/>
</dbReference>
<dbReference type="Proteomes" id="UP000035763">
    <property type="component" value="Unassembled WGS sequence"/>
</dbReference>
<gene>
    <name evidence="2" type="ORF">BN11_1650008</name>
</gene>
<evidence type="ECO:0000313" key="3">
    <source>
        <dbReference type="Proteomes" id="UP000035763"/>
    </source>
</evidence>
<keyword evidence="1" id="KW-1133">Transmembrane helix</keyword>
<dbReference type="AlphaFoldDB" id="W6K287"/>
<evidence type="ECO:0000256" key="1">
    <source>
        <dbReference type="SAM" id="Phobius"/>
    </source>
</evidence>
<organism evidence="2 3">
    <name type="scientific">Nostocoides australiense Ben110</name>
    <dbReference type="NCBI Taxonomy" id="1193182"/>
    <lineage>
        <taxon>Bacteria</taxon>
        <taxon>Bacillati</taxon>
        <taxon>Actinomycetota</taxon>
        <taxon>Actinomycetes</taxon>
        <taxon>Micrococcales</taxon>
        <taxon>Intrasporangiaceae</taxon>
        <taxon>Nostocoides</taxon>
    </lineage>
</organism>
<proteinExistence type="predicted"/>